<sequence length="72" mass="8388">MKARPFCVIGNFDFRIRQLTQFFNCLYIGRPHIRSRDDAQFSASRGEIAQFIDDEAQPAPLDERNEHIDTVC</sequence>
<gene>
    <name evidence="1" type="ORF">SDC9_66244</name>
</gene>
<evidence type="ECO:0000313" key="1">
    <source>
        <dbReference type="EMBL" id="MPM19818.1"/>
    </source>
</evidence>
<organism evidence="1">
    <name type="scientific">bioreactor metagenome</name>
    <dbReference type="NCBI Taxonomy" id="1076179"/>
    <lineage>
        <taxon>unclassified sequences</taxon>
        <taxon>metagenomes</taxon>
        <taxon>ecological metagenomes</taxon>
    </lineage>
</organism>
<reference evidence="1" key="1">
    <citation type="submission" date="2019-08" db="EMBL/GenBank/DDBJ databases">
        <authorList>
            <person name="Kucharzyk K."/>
            <person name="Murdoch R.W."/>
            <person name="Higgins S."/>
            <person name="Loffler F."/>
        </authorList>
    </citation>
    <scope>NUCLEOTIDE SEQUENCE</scope>
</reference>
<name>A0A644XVL9_9ZZZZ</name>
<comment type="caution">
    <text evidence="1">The sequence shown here is derived from an EMBL/GenBank/DDBJ whole genome shotgun (WGS) entry which is preliminary data.</text>
</comment>
<proteinExistence type="predicted"/>
<dbReference type="EMBL" id="VSSQ01003249">
    <property type="protein sequence ID" value="MPM19818.1"/>
    <property type="molecule type" value="Genomic_DNA"/>
</dbReference>
<accession>A0A644XVL9</accession>
<dbReference type="AlphaFoldDB" id="A0A644XVL9"/>
<protein>
    <submittedName>
        <fullName evidence="1">Uncharacterized protein</fullName>
    </submittedName>
</protein>